<dbReference type="Pfam" id="PF05686">
    <property type="entry name" value="Glyco_transf_90"/>
    <property type="match status" value="1"/>
</dbReference>
<evidence type="ECO:0000313" key="3">
    <source>
        <dbReference type="EMBL" id="PWA65126.1"/>
    </source>
</evidence>
<keyword evidence="4" id="KW-1185">Reference proteome</keyword>
<organism evidence="3 4">
    <name type="scientific">Artemisia annua</name>
    <name type="common">Sweet wormwood</name>
    <dbReference type="NCBI Taxonomy" id="35608"/>
    <lineage>
        <taxon>Eukaryota</taxon>
        <taxon>Viridiplantae</taxon>
        <taxon>Streptophyta</taxon>
        <taxon>Embryophyta</taxon>
        <taxon>Tracheophyta</taxon>
        <taxon>Spermatophyta</taxon>
        <taxon>Magnoliopsida</taxon>
        <taxon>eudicotyledons</taxon>
        <taxon>Gunneridae</taxon>
        <taxon>Pentapetalae</taxon>
        <taxon>asterids</taxon>
        <taxon>campanulids</taxon>
        <taxon>Asterales</taxon>
        <taxon>Asteraceae</taxon>
        <taxon>Asteroideae</taxon>
        <taxon>Anthemideae</taxon>
        <taxon>Artemisiinae</taxon>
        <taxon>Artemisia</taxon>
    </lineage>
</organism>
<dbReference type="OrthoDB" id="202415at2759"/>
<dbReference type="EMBL" id="PKPP01004283">
    <property type="protein sequence ID" value="PWA65126.1"/>
    <property type="molecule type" value="Genomic_DNA"/>
</dbReference>
<feature type="compositionally biased region" description="Basic and acidic residues" evidence="1">
    <location>
        <begin position="284"/>
        <end position="317"/>
    </location>
</feature>
<protein>
    <submittedName>
        <fullName evidence="3">Lipopolysaccharide-modifying protein</fullName>
    </submittedName>
</protein>
<dbReference type="AlphaFoldDB" id="A0A2U1MV87"/>
<dbReference type="PANTHER" id="PTHR12203:SF101">
    <property type="entry name" value="LIPOPOLYSACCHARIDE-MODIFYING PROTEIN-RELATED"/>
    <property type="match status" value="1"/>
</dbReference>
<comment type="caution">
    <text evidence="3">The sequence shown here is derived from an EMBL/GenBank/DDBJ whole genome shotgun (WGS) entry which is preliminary data.</text>
</comment>
<dbReference type="Proteomes" id="UP000245207">
    <property type="component" value="Unassembled WGS sequence"/>
</dbReference>
<dbReference type="PANTHER" id="PTHR12203">
    <property type="entry name" value="KDEL LYS-ASP-GLU-LEU CONTAINING - RELATED"/>
    <property type="match status" value="1"/>
</dbReference>
<reference evidence="3 4" key="1">
    <citation type="journal article" date="2018" name="Mol. Plant">
        <title>The genome of Artemisia annua provides insight into the evolution of Asteraceae family and artemisinin biosynthesis.</title>
        <authorList>
            <person name="Shen Q."/>
            <person name="Zhang L."/>
            <person name="Liao Z."/>
            <person name="Wang S."/>
            <person name="Yan T."/>
            <person name="Shi P."/>
            <person name="Liu M."/>
            <person name="Fu X."/>
            <person name="Pan Q."/>
            <person name="Wang Y."/>
            <person name="Lv Z."/>
            <person name="Lu X."/>
            <person name="Zhang F."/>
            <person name="Jiang W."/>
            <person name="Ma Y."/>
            <person name="Chen M."/>
            <person name="Hao X."/>
            <person name="Li L."/>
            <person name="Tang Y."/>
            <person name="Lv G."/>
            <person name="Zhou Y."/>
            <person name="Sun X."/>
            <person name="Brodelius P.E."/>
            <person name="Rose J.K.C."/>
            <person name="Tang K."/>
        </authorList>
    </citation>
    <scope>NUCLEOTIDE SEQUENCE [LARGE SCALE GENOMIC DNA]</scope>
    <source>
        <strain evidence="4">cv. Huhao1</strain>
        <tissue evidence="3">Leaf</tissue>
    </source>
</reference>
<gene>
    <name evidence="3" type="ORF">CTI12_AA338900</name>
</gene>
<dbReference type="STRING" id="35608.A0A2U1MV87"/>
<dbReference type="InterPro" id="IPR006598">
    <property type="entry name" value="CAP10"/>
</dbReference>
<accession>A0A2U1MV87</accession>
<evidence type="ECO:0000313" key="4">
    <source>
        <dbReference type="Proteomes" id="UP000245207"/>
    </source>
</evidence>
<evidence type="ECO:0000259" key="2">
    <source>
        <dbReference type="Pfam" id="PF05686"/>
    </source>
</evidence>
<evidence type="ECO:0000256" key="1">
    <source>
        <dbReference type="SAM" id="MobiDB-lite"/>
    </source>
</evidence>
<proteinExistence type="predicted"/>
<name>A0A2U1MV87_ARTAN</name>
<feature type="domain" description="Glycosyl transferase CAP10" evidence="2">
    <location>
        <begin position="5"/>
        <end position="57"/>
    </location>
</feature>
<dbReference type="InterPro" id="IPR051091">
    <property type="entry name" value="O-Glucosyltr/Glycosyltrsf_90"/>
</dbReference>
<feature type="region of interest" description="Disordered" evidence="1">
    <location>
        <begin position="257"/>
        <end position="317"/>
    </location>
</feature>
<sequence length="317" mass="36751">MAVSVQQIGKAASRFIQEDVKMDNVYDYMFHLLTAYSKLMKYKPTVPENATELCSETKDIDGGDATTRMMAVYSGAGMVMVRRWYCMKVYLTEAPLTWQCDDCARKARNDTHIVDLNHGKLAVRHNYKFKQGTSRNNHLKKGILASYEEGESSEDHHDNNPMNEAMRRDGFEVYERWFVEQLEMQRQGMDGGVIQVALRERVRMKGMCWQDDSFVVADIDAKLGTDCLEYIQRRSLAPLGRRGDEWRMSGILASYEEGESSEDHHDNNPMNEGILASYEEGESSEDHHDNNPMNEEHMHQWELEANAREEAREREWQ</sequence>